<evidence type="ECO:0000313" key="4">
    <source>
        <dbReference type="Proteomes" id="UP000583929"/>
    </source>
</evidence>
<dbReference type="AlphaFoldDB" id="A0A7J6ENY8"/>
<dbReference type="Proteomes" id="UP000525078">
    <property type="component" value="Unassembled WGS sequence"/>
</dbReference>
<dbReference type="Proteomes" id="UP000583929">
    <property type="component" value="Unassembled WGS sequence"/>
</dbReference>
<dbReference type="EMBL" id="JAATIQ010000084">
    <property type="protein sequence ID" value="KAF4386034.1"/>
    <property type="molecule type" value="Genomic_DNA"/>
</dbReference>
<reference evidence="3 4" key="1">
    <citation type="journal article" date="2020" name="bioRxiv">
        <title>Sequence and annotation of 42 cannabis genomes reveals extensive copy number variation in cannabinoid synthesis and pathogen resistance genes.</title>
        <authorList>
            <person name="Mckernan K.J."/>
            <person name="Helbert Y."/>
            <person name="Kane L.T."/>
            <person name="Ebling H."/>
            <person name="Zhang L."/>
            <person name="Liu B."/>
            <person name="Eaton Z."/>
            <person name="Mclaughlin S."/>
            <person name="Kingan S."/>
            <person name="Baybayan P."/>
            <person name="Concepcion G."/>
            <person name="Jordan M."/>
            <person name="Riva A."/>
            <person name="Barbazuk W."/>
            <person name="Harkins T."/>
        </authorList>
    </citation>
    <scope>NUCLEOTIDE SEQUENCE [LARGE SCALE GENOMIC DNA]</scope>
    <source>
        <strain evidence="3 4">cv. Jamaican Lion 4</strain>
        <strain evidence="2">Father</strain>
        <strain evidence="1">Mother</strain>
        <tissue evidence="1">Leaf</tissue>
    </source>
</reference>
<name>A0A7J6ENY8_CANSA</name>
<evidence type="ECO:0000313" key="3">
    <source>
        <dbReference type="Proteomes" id="UP000525078"/>
    </source>
</evidence>
<comment type="caution">
    <text evidence="1">The sequence shown here is derived from an EMBL/GenBank/DDBJ whole genome shotgun (WGS) entry which is preliminary data.</text>
</comment>
<sequence length="79" mass="9419">MSRSFTLNKKQDVYRVCGLREAFVLFDFVDESIEDLKLLLNRCVIDSLYMKTEEGRRFIPFAFGLSRQMLKEFLALIRF</sequence>
<dbReference type="GO" id="GO:0005634">
    <property type="term" value="C:nucleus"/>
    <property type="evidence" value="ECO:0007669"/>
    <property type="project" value="TreeGrafter"/>
</dbReference>
<evidence type="ECO:0000313" key="2">
    <source>
        <dbReference type="EMBL" id="KAF4386034.1"/>
    </source>
</evidence>
<dbReference type="PANTHER" id="PTHR16199">
    <property type="entry name" value="CONDENSIN-2 COMPLEX SUBUNIT G2"/>
    <property type="match status" value="1"/>
</dbReference>
<keyword evidence="4" id="KW-1185">Reference proteome</keyword>
<accession>A0A7J6ENY8</accession>
<organism evidence="1 3">
    <name type="scientific">Cannabis sativa</name>
    <name type="common">Hemp</name>
    <name type="synonym">Marijuana</name>
    <dbReference type="NCBI Taxonomy" id="3483"/>
    <lineage>
        <taxon>Eukaryota</taxon>
        <taxon>Viridiplantae</taxon>
        <taxon>Streptophyta</taxon>
        <taxon>Embryophyta</taxon>
        <taxon>Tracheophyta</taxon>
        <taxon>Spermatophyta</taxon>
        <taxon>Magnoliopsida</taxon>
        <taxon>eudicotyledons</taxon>
        <taxon>Gunneridae</taxon>
        <taxon>Pentapetalae</taxon>
        <taxon>rosids</taxon>
        <taxon>fabids</taxon>
        <taxon>Rosales</taxon>
        <taxon>Cannabaceae</taxon>
        <taxon>Cannabis</taxon>
    </lineage>
</organism>
<dbReference type="GO" id="GO:0000796">
    <property type="term" value="C:condensin complex"/>
    <property type="evidence" value="ECO:0007669"/>
    <property type="project" value="TreeGrafter"/>
</dbReference>
<protein>
    <submittedName>
        <fullName evidence="1">Uncharacterized protein</fullName>
    </submittedName>
</protein>
<proteinExistence type="predicted"/>
<dbReference type="EMBL" id="JAATIP010000207">
    <property type="protein sequence ID" value="KAF4360167.1"/>
    <property type="molecule type" value="Genomic_DNA"/>
</dbReference>
<dbReference type="GO" id="GO:0000070">
    <property type="term" value="P:mitotic sister chromatid segregation"/>
    <property type="evidence" value="ECO:0007669"/>
    <property type="project" value="TreeGrafter"/>
</dbReference>
<evidence type="ECO:0000313" key="1">
    <source>
        <dbReference type="EMBL" id="KAF4360167.1"/>
    </source>
</evidence>
<gene>
    <name evidence="1" type="ORF">F8388_000036</name>
    <name evidence="2" type="ORF">G4B88_031169</name>
</gene>
<dbReference type="PANTHER" id="PTHR16199:SF4">
    <property type="entry name" value="CONDENSIN-2 COMPLEX SUBUNIT G2"/>
    <property type="match status" value="1"/>
</dbReference>